<protein>
    <recommendedName>
        <fullName evidence="3">Thymidine phosphorylase</fullName>
    </recommendedName>
</protein>
<evidence type="ECO:0000313" key="2">
    <source>
        <dbReference type="Proteomes" id="UP000434580"/>
    </source>
</evidence>
<evidence type="ECO:0008006" key="3">
    <source>
        <dbReference type="Google" id="ProtNLM"/>
    </source>
</evidence>
<dbReference type="AlphaFoldDB" id="A0A5S9QC09"/>
<evidence type="ECO:0000313" key="1">
    <source>
        <dbReference type="EMBL" id="CAA0114740.1"/>
    </source>
</evidence>
<dbReference type="InterPro" id="IPR012434">
    <property type="entry name" value="DUF1631"/>
</dbReference>
<name>A0A5S9QC09_9GAMM</name>
<dbReference type="EMBL" id="CACSII010000017">
    <property type="protein sequence ID" value="CAA0114740.1"/>
    <property type="molecule type" value="Genomic_DNA"/>
</dbReference>
<organism evidence="1 2">
    <name type="scientific">BD1-7 clade bacterium</name>
    <dbReference type="NCBI Taxonomy" id="2029982"/>
    <lineage>
        <taxon>Bacteria</taxon>
        <taxon>Pseudomonadati</taxon>
        <taxon>Pseudomonadota</taxon>
        <taxon>Gammaproteobacteria</taxon>
        <taxon>Cellvibrionales</taxon>
        <taxon>Spongiibacteraceae</taxon>
        <taxon>BD1-7 clade</taxon>
    </lineage>
</organism>
<proteinExistence type="predicted"/>
<gene>
    <name evidence="1" type="ORF">DPBNPPHM_01874</name>
</gene>
<dbReference type="Proteomes" id="UP000434580">
    <property type="component" value="Unassembled WGS sequence"/>
</dbReference>
<reference evidence="1 2" key="1">
    <citation type="submission" date="2019-11" db="EMBL/GenBank/DDBJ databases">
        <authorList>
            <person name="Holert J."/>
        </authorList>
    </citation>
    <scope>NUCLEOTIDE SEQUENCE [LARGE SCALE GENOMIC DNA]</scope>
    <source>
        <strain evidence="1">BC5_2</strain>
    </source>
</reference>
<sequence>MQSMLDLYREVLRAPLQNAVEALFDAADTALVKLASESASNHDQNLHFDEVLSLRVQRPEICRRFVAEVLGESGQLPFTPEPGELDAQQAQSLQRMMRQQPEQWQGTPALFAGLTDLGRRHETLAWAQSPLAPTEFCQRFMSVLTHARLSMHCKMLLVRLFESRLYGRLQDFVTLLNQRLIDKSVLPELKTPQPVLQQSMDRIVERELNRRAMYLASADHLFEDLLEEAQVDVFEELDDALAEDVLLGVDASMEIYNWADWLEKSEQWPEHLSNEQQQQISLVRRLQSFFEALLADDDMPAIGRYLINQLQLPYLRLVLADSGFFAEQGHPAQKLLAEIVNLTHTWQVPKDVMDFHANRFYCLLSDLVRACVEAERIYDFDFHKQLAEFIALREAQRQQMQTRSQWLQDSESEAAHAQAVRDAVDALLESRLSLVSLAERVDASVLEDFSNVLYKAALSEGLDSHSWRNAVALLDRLLNSLRSAADYQSRPQFLRMVRNLLPDLRMSYETIGVEPQAMLEHFKTLEKNHKTIVIDIVLMNGTEADVDDLQLSVAQPPESVEQSYSVAEVTDDDTAHDMIFSIGTWLNWQRGDTVRRCQVAAYIKHADKYILTSRSGDRIGDLLGVELHRLVASGDVMVVKSGPAFESSLEHVIGDMREQRPE</sequence>
<dbReference type="Pfam" id="PF07793">
    <property type="entry name" value="DUF1631"/>
    <property type="match status" value="2"/>
</dbReference>
<accession>A0A5S9QC09</accession>
<dbReference type="OrthoDB" id="6188167at2"/>